<dbReference type="InterPro" id="IPR004839">
    <property type="entry name" value="Aminotransferase_I/II_large"/>
</dbReference>
<dbReference type="InterPro" id="IPR015422">
    <property type="entry name" value="PyrdxlP-dep_Trfase_small"/>
</dbReference>
<sequence>MIDGTPSKADLVAAARAAAQRRGSRPVAVAEGARGFDSLPDWRDSQRMKQVGALVGVATPFFRRHEGRAGAVTCIDGRAVVNFASYDYCGLNADPRVAEAAKAAIDLYGVSPSGSRLVAGCRPVHDALEQALARHYEAEAALTFVSGHSTNVSTIAQVIGEGDLILHDALCHNSILVGVKLSGAARRSFPHNDLAALEALLTENRGLYRNALIVTEGLFSMDGDVPPLAGLIALKRRFGCWLMVDDAHAMGCVGARGRGSFEAAGVAPGEVDIWMGTLSKTLAATGGYIAGSSVLIEVLRDHAAGFVYSVALAPALAAAAECALGLLTEEPERVSRLQANAAAFLAAARAAGLETGSAGPYGIVPVMVGDSLLAAKLSERLLSRGINVMPVMFPAVPMQSARLRFFLSAQHEAEQIVAAVTATADEMDSLRREGFGSAIPPAVLGL</sequence>
<keyword evidence="6" id="KW-1185">Reference proteome</keyword>
<name>A0ABY8Q5K7_9RHOB</name>
<protein>
    <submittedName>
        <fullName evidence="5">Aminotransferase class I/II-fold pyridoxal phosphate-dependent enzyme</fullName>
    </submittedName>
</protein>
<evidence type="ECO:0000256" key="3">
    <source>
        <dbReference type="ARBA" id="ARBA00022898"/>
    </source>
</evidence>
<accession>A0ABY8Q5K7</accession>
<feature type="domain" description="Aminotransferase class I/classII large" evidence="4">
    <location>
        <begin position="80"/>
        <end position="421"/>
    </location>
</feature>
<evidence type="ECO:0000256" key="1">
    <source>
        <dbReference type="ARBA" id="ARBA00001933"/>
    </source>
</evidence>
<dbReference type="Pfam" id="PF00155">
    <property type="entry name" value="Aminotran_1_2"/>
    <property type="match status" value="1"/>
</dbReference>
<evidence type="ECO:0000256" key="2">
    <source>
        <dbReference type="ARBA" id="ARBA00022679"/>
    </source>
</evidence>
<organism evidence="5 6">
    <name type="scientific">Fuscovulum ytuae</name>
    <dbReference type="NCBI Taxonomy" id="3042299"/>
    <lineage>
        <taxon>Bacteria</taxon>
        <taxon>Pseudomonadati</taxon>
        <taxon>Pseudomonadota</taxon>
        <taxon>Alphaproteobacteria</taxon>
        <taxon>Rhodobacterales</taxon>
        <taxon>Paracoccaceae</taxon>
        <taxon>Fuscovulum</taxon>
    </lineage>
</organism>
<evidence type="ECO:0000313" key="6">
    <source>
        <dbReference type="Proteomes" id="UP001230978"/>
    </source>
</evidence>
<keyword evidence="5" id="KW-0032">Aminotransferase</keyword>
<dbReference type="Gene3D" id="3.90.1150.10">
    <property type="entry name" value="Aspartate Aminotransferase, domain 1"/>
    <property type="match status" value="1"/>
</dbReference>
<dbReference type="InterPro" id="IPR050087">
    <property type="entry name" value="AON_synthase_class-II"/>
</dbReference>
<dbReference type="Gene3D" id="3.40.640.10">
    <property type="entry name" value="Type I PLP-dependent aspartate aminotransferase-like (Major domain)"/>
    <property type="match status" value="1"/>
</dbReference>
<reference evidence="5 6" key="1">
    <citation type="submission" date="2023-04" db="EMBL/GenBank/DDBJ databases">
        <title>YMD61, complete Genome.</title>
        <authorList>
            <person name="Zhang J."/>
        </authorList>
    </citation>
    <scope>NUCLEOTIDE SEQUENCE [LARGE SCALE GENOMIC DNA]</scope>
    <source>
        <strain evidence="5 6">YMD61</strain>
    </source>
</reference>
<comment type="cofactor">
    <cofactor evidence="1">
        <name>pyridoxal 5'-phosphate</name>
        <dbReference type="ChEBI" id="CHEBI:597326"/>
    </cofactor>
</comment>
<evidence type="ECO:0000313" key="5">
    <source>
        <dbReference type="EMBL" id="WGV15866.1"/>
    </source>
</evidence>
<evidence type="ECO:0000259" key="4">
    <source>
        <dbReference type="Pfam" id="PF00155"/>
    </source>
</evidence>
<dbReference type="RefSeq" id="WP_281465650.1">
    <property type="nucleotide sequence ID" value="NZ_CP124535.1"/>
</dbReference>
<keyword evidence="2" id="KW-0808">Transferase</keyword>
<proteinExistence type="predicted"/>
<gene>
    <name evidence="5" type="ORF">QF092_16690</name>
</gene>
<dbReference type="PANTHER" id="PTHR13693:SF100">
    <property type="entry name" value="8-AMINO-7-OXONONANOATE SYNTHASE"/>
    <property type="match status" value="1"/>
</dbReference>
<keyword evidence="3" id="KW-0663">Pyridoxal phosphate</keyword>
<dbReference type="EMBL" id="CP124535">
    <property type="protein sequence ID" value="WGV15866.1"/>
    <property type="molecule type" value="Genomic_DNA"/>
</dbReference>
<dbReference type="PANTHER" id="PTHR13693">
    <property type="entry name" value="CLASS II AMINOTRANSFERASE/8-AMINO-7-OXONONANOATE SYNTHASE"/>
    <property type="match status" value="1"/>
</dbReference>
<dbReference type="InterPro" id="IPR015421">
    <property type="entry name" value="PyrdxlP-dep_Trfase_major"/>
</dbReference>
<dbReference type="Proteomes" id="UP001230978">
    <property type="component" value="Chromosome"/>
</dbReference>
<dbReference type="GO" id="GO:0008483">
    <property type="term" value="F:transaminase activity"/>
    <property type="evidence" value="ECO:0007669"/>
    <property type="project" value="UniProtKB-KW"/>
</dbReference>
<dbReference type="SUPFAM" id="SSF53383">
    <property type="entry name" value="PLP-dependent transferases"/>
    <property type="match status" value="1"/>
</dbReference>
<dbReference type="InterPro" id="IPR015424">
    <property type="entry name" value="PyrdxlP-dep_Trfase"/>
</dbReference>